<feature type="non-terminal residue" evidence="1">
    <location>
        <position position="1"/>
    </location>
</feature>
<comment type="caution">
    <text evidence="1">The sequence shown here is derived from an EMBL/GenBank/DDBJ whole genome shotgun (WGS) entry which is preliminary data.</text>
</comment>
<evidence type="ECO:0000313" key="2">
    <source>
        <dbReference type="Proteomes" id="UP000286415"/>
    </source>
</evidence>
<keyword evidence="2" id="KW-1185">Reference proteome</keyword>
<reference evidence="1 2" key="1">
    <citation type="journal article" date="2018" name="Biotechnol. Adv.">
        <title>Improved genomic resources and new bioinformatic workflow for the carcinogenic parasite Clonorchis sinensis: Biotechnological implications.</title>
        <authorList>
            <person name="Wang D."/>
            <person name="Korhonen P.K."/>
            <person name="Gasser R.B."/>
            <person name="Young N.D."/>
        </authorList>
    </citation>
    <scope>NUCLEOTIDE SEQUENCE [LARGE SCALE GENOMIC DNA]</scope>
    <source>
        <strain evidence="1">Cs-k2</strain>
    </source>
</reference>
<reference evidence="1 2" key="2">
    <citation type="journal article" date="2021" name="Genomics">
        <title>High-quality reference genome for Clonorchis sinensis.</title>
        <authorList>
            <person name="Young N.D."/>
            <person name="Stroehlein A.J."/>
            <person name="Kinkar L."/>
            <person name="Wang T."/>
            <person name="Sohn W.M."/>
            <person name="Chang B.C.H."/>
            <person name="Kaur P."/>
            <person name="Weisz D."/>
            <person name="Dudchenko O."/>
            <person name="Aiden E.L."/>
            <person name="Korhonen P.K."/>
            <person name="Gasser R.B."/>
        </authorList>
    </citation>
    <scope>NUCLEOTIDE SEQUENCE [LARGE SCALE GENOMIC DNA]</scope>
    <source>
        <strain evidence="1">Cs-k2</strain>
    </source>
</reference>
<dbReference type="AlphaFoldDB" id="A0A8T1MUY4"/>
<name>A0A8T1MUY4_CLOSI</name>
<protein>
    <submittedName>
        <fullName evidence="1">Uncharacterized protein</fullName>
    </submittedName>
</protein>
<organism evidence="1 2">
    <name type="scientific">Clonorchis sinensis</name>
    <name type="common">Chinese liver fluke</name>
    <dbReference type="NCBI Taxonomy" id="79923"/>
    <lineage>
        <taxon>Eukaryota</taxon>
        <taxon>Metazoa</taxon>
        <taxon>Spiralia</taxon>
        <taxon>Lophotrochozoa</taxon>
        <taxon>Platyhelminthes</taxon>
        <taxon>Trematoda</taxon>
        <taxon>Digenea</taxon>
        <taxon>Opisthorchiida</taxon>
        <taxon>Opisthorchiata</taxon>
        <taxon>Opisthorchiidae</taxon>
        <taxon>Clonorchis</taxon>
    </lineage>
</organism>
<proteinExistence type="predicted"/>
<evidence type="ECO:0000313" key="1">
    <source>
        <dbReference type="EMBL" id="KAG5452880.1"/>
    </source>
</evidence>
<dbReference type="Proteomes" id="UP000286415">
    <property type="component" value="Unassembled WGS sequence"/>
</dbReference>
<dbReference type="EMBL" id="NIRI02000013">
    <property type="protein sequence ID" value="KAG5452880.1"/>
    <property type="molecule type" value="Genomic_DNA"/>
</dbReference>
<gene>
    <name evidence="1" type="ORF">CSKR_107424</name>
</gene>
<sequence length="50" mass="5778">VGHYTLQIRYFENFVAVNGKLVPANPKQVYQKMSVWMCNEDFNRKACPAA</sequence>
<accession>A0A8T1MUY4</accession>